<proteinExistence type="predicted"/>
<evidence type="ECO:0000313" key="1">
    <source>
        <dbReference type="EMBL" id="KAF6742394.1"/>
    </source>
</evidence>
<dbReference type="Proteomes" id="UP000521943">
    <property type="component" value="Unassembled WGS sequence"/>
</dbReference>
<keyword evidence="2" id="KW-1185">Reference proteome</keyword>
<organism evidence="1 2">
    <name type="scientific">Ephemerocybe angulata</name>
    <dbReference type="NCBI Taxonomy" id="980116"/>
    <lineage>
        <taxon>Eukaryota</taxon>
        <taxon>Fungi</taxon>
        <taxon>Dikarya</taxon>
        <taxon>Basidiomycota</taxon>
        <taxon>Agaricomycotina</taxon>
        <taxon>Agaricomycetes</taxon>
        <taxon>Agaricomycetidae</taxon>
        <taxon>Agaricales</taxon>
        <taxon>Agaricineae</taxon>
        <taxon>Psathyrellaceae</taxon>
        <taxon>Ephemerocybe</taxon>
    </lineage>
</organism>
<dbReference type="EMBL" id="JACGCI010000186">
    <property type="protein sequence ID" value="KAF6742394.1"/>
    <property type="molecule type" value="Genomic_DNA"/>
</dbReference>
<name>A0A8H6H8K4_9AGAR</name>
<gene>
    <name evidence="1" type="ORF">DFP72DRAFT_860579</name>
</gene>
<dbReference type="AlphaFoldDB" id="A0A8H6H8K4"/>
<protein>
    <submittedName>
        <fullName evidence="1">Uncharacterized protein</fullName>
    </submittedName>
</protein>
<reference evidence="1 2" key="1">
    <citation type="submission" date="2020-07" db="EMBL/GenBank/DDBJ databases">
        <title>Comparative genomics of pyrophilous fungi reveals a link between fire events and developmental genes.</title>
        <authorList>
            <consortium name="DOE Joint Genome Institute"/>
            <person name="Steindorff A.S."/>
            <person name="Carver A."/>
            <person name="Calhoun S."/>
            <person name="Stillman K."/>
            <person name="Liu H."/>
            <person name="Lipzen A."/>
            <person name="Pangilinan J."/>
            <person name="Labutti K."/>
            <person name="Bruns T.D."/>
            <person name="Grigoriev I.V."/>
        </authorList>
    </citation>
    <scope>NUCLEOTIDE SEQUENCE [LARGE SCALE GENOMIC DNA]</scope>
    <source>
        <strain evidence="1 2">CBS 144469</strain>
    </source>
</reference>
<evidence type="ECO:0000313" key="2">
    <source>
        <dbReference type="Proteomes" id="UP000521943"/>
    </source>
</evidence>
<sequence>MVNKRDAVFPLQRPYRSPAAAIAYFWRDPRVASIEVSQETRVQCNICNKWVYSQHDLPALSHMDRWDLHRKTCLASKRSESEPFSESFDKPSEMEKLFKAERGVRKYDTERALCGWCDKWLYAPELPFNEAVQTWRAHHTRCMESRVDTASKRHRMHIWKASKPRS</sequence>
<accession>A0A8H6H8K4</accession>
<comment type="caution">
    <text evidence="1">The sequence shown here is derived from an EMBL/GenBank/DDBJ whole genome shotgun (WGS) entry which is preliminary data.</text>
</comment>